<dbReference type="STRING" id="416943.SAMN05445871_5909"/>
<dbReference type="PANTHER" id="PTHR34501:SF9">
    <property type="entry name" value="MAJOR OUTER MEMBRANE PROTEIN P.IA"/>
    <property type="match status" value="1"/>
</dbReference>
<dbReference type="PRINTS" id="PR00184">
    <property type="entry name" value="NEISSPPORIN"/>
</dbReference>
<proteinExistence type="predicted"/>
<evidence type="ECO:0000313" key="14">
    <source>
        <dbReference type="Proteomes" id="UP000199120"/>
    </source>
</evidence>
<reference evidence="14" key="1">
    <citation type="submission" date="2016-10" db="EMBL/GenBank/DDBJ databases">
        <authorList>
            <person name="Varghese N."/>
            <person name="Submissions S."/>
        </authorList>
    </citation>
    <scope>NUCLEOTIDE SEQUENCE [LARGE SCALE GENOMIC DNA]</scope>
    <source>
        <strain evidence="14">LMG 26416</strain>
    </source>
</reference>
<gene>
    <name evidence="13" type="ORF">SAMN05192542_101335</name>
</gene>
<evidence type="ECO:0000256" key="8">
    <source>
        <dbReference type="ARBA" id="ARBA00023114"/>
    </source>
</evidence>
<keyword evidence="9" id="KW-0472">Membrane</keyword>
<evidence type="ECO:0000313" key="13">
    <source>
        <dbReference type="EMBL" id="SEK25432.1"/>
    </source>
</evidence>
<dbReference type="GO" id="GO:0006811">
    <property type="term" value="P:monoatomic ion transport"/>
    <property type="evidence" value="ECO:0007669"/>
    <property type="project" value="UniProtKB-KW"/>
</dbReference>
<feature type="domain" description="Porin" evidence="12">
    <location>
        <begin position="44"/>
        <end position="350"/>
    </location>
</feature>
<keyword evidence="7" id="KW-0406">Ion transport</keyword>
<dbReference type="InterPro" id="IPR050298">
    <property type="entry name" value="Gram-neg_bact_OMP"/>
</dbReference>
<protein>
    <submittedName>
        <fullName evidence="13">Outer membrane protein (Porin)</fullName>
    </submittedName>
</protein>
<name>A0A1H7FLW1_9BURK</name>
<dbReference type="SUPFAM" id="SSF56935">
    <property type="entry name" value="Porins"/>
    <property type="match status" value="1"/>
</dbReference>
<accession>A0A1H7FLW1</accession>
<dbReference type="GO" id="GO:0009279">
    <property type="term" value="C:cell outer membrane"/>
    <property type="evidence" value="ECO:0007669"/>
    <property type="project" value="UniProtKB-SubCell"/>
</dbReference>
<keyword evidence="14" id="KW-1185">Reference proteome</keyword>
<sequence>MQGHGPLDATSAATVPQRQPGNSFQMEYRQRFALRSREVLMRAAIAGVLSGAAAAHAQSSVTLYGVVDTFVTNIHADGKPSVTRMDSSGLYASRWGVRGSEDLGGGNKTNFVLESGINSNDGSQADSNRLFNRQAWVGLSNNRYGEVRLGRQNTPEFLMSGRFDAFFAATQASGWNNMSTATVRIDNAVGYFSPTVAGFKFSGLYARGAVSGGTPLSQDQSNQNFHIALEYEKGPVYFGVNHEEVRNGTLPYIFKRTSGGGTYTLDKHWQFFFAANDDKTTDDSVHTNVLSASLAYSFTVASRLALGYTYMIDHVSGTGHGNASQLGVMYSYALSKRTMLYSTYSRLSQQGSRNNLALNGAAVVEPSAHITSGPGGTINGVQLGIVHFF</sequence>
<comment type="subcellular location">
    <subcellularLocation>
        <location evidence="1">Cell outer membrane</location>
        <topology evidence="1">Multi-pass membrane protein</topology>
    </subcellularLocation>
</comment>
<evidence type="ECO:0000256" key="5">
    <source>
        <dbReference type="ARBA" id="ARBA00022692"/>
    </source>
</evidence>
<dbReference type="Proteomes" id="UP000199120">
    <property type="component" value="Unassembled WGS sequence"/>
</dbReference>
<keyword evidence="3" id="KW-0813">Transport</keyword>
<evidence type="ECO:0000256" key="2">
    <source>
        <dbReference type="ARBA" id="ARBA00011233"/>
    </source>
</evidence>
<dbReference type="Pfam" id="PF13609">
    <property type="entry name" value="Porin_4"/>
    <property type="match status" value="1"/>
</dbReference>
<evidence type="ECO:0000256" key="11">
    <source>
        <dbReference type="SAM" id="MobiDB-lite"/>
    </source>
</evidence>
<dbReference type="InterPro" id="IPR002299">
    <property type="entry name" value="Porin_Neis"/>
</dbReference>
<dbReference type="GO" id="GO:0046930">
    <property type="term" value="C:pore complex"/>
    <property type="evidence" value="ECO:0007669"/>
    <property type="project" value="UniProtKB-KW"/>
</dbReference>
<evidence type="ECO:0000256" key="6">
    <source>
        <dbReference type="ARBA" id="ARBA00022729"/>
    </source>
</evidence>
<dbReference type="CDD" id="cd00342">
    <property type="entry name" value="gram_neg_porins"/>
    <property type="match status" value="1"/>
</dbReference>
<keyword evidence="5" id="KW-0812">Transmembrane</keyword>
<evidence type="ECO:0000256" key="3">
    <source>
        <dbReference type="ARBA" id="ARBA00022448"/>
    </source>
</evidence>
<dbReference type="InterPro" id="IPR023614">
    <property type="entry name" value="Porin_dom_sf"/>
</dbReference>
<dbReference type="Gene3D" id="2.40.160.10">
    <property type="entry name" value="Porin"/>
    <property type="match status" value="1"/>
</dbReference>
<comment type="subunit">
    <text evidence="2">Homotrimer.</text>
</comment>
<feature type="compositionally biased region" description="Polar residues" evidence="11">
    <location>
        <begin position="11"/>
        <end position="22"/>
    </location>
</feature>
<dbReference type="EMBL" id="FOAJ01000001">
    <property type="protein sequence ID" value="SEK25432.1"/>
    <property type="molecule type" value="Genomic_DNA"/>
</dbReference>
<feature type="region of interest" description="Disordered" evidence="11">
    <location>
        <begin position="1"/>
        <end position="22"/>
    </location>
</feature>
<keyword evidence="6" id="KW-0732">Signal</keyword>
<dbReference type="AlphaFoldDB" id="A0A1H7FLW1"/>
<evidence type="ECO:0000256" key="10">
    <source>
        <dbReference type="ARBA" id="ARBA00023237"/>
    </source>
</evidence>
<evidence type="ECO:0000256" key="1">
    <source>
        <dbReference type="ARBA" id="ARBA00004571"/>
    </source>
</evidence>
<dbReference type="GO" id="GO:0015288">
    <property type="term" value="F:porin activity"/>
    <property type="evidence" value="ECO:0007669"/>
    <property type="project" value="UniProtKB-KW"/>
</dbReference>
<evidence type="ECO:0000256" key="7">
    <source>
        <dbReference type="ARBA" id="ARBA00023065"/>
    </source>
</evidence>
<evidence type="ECO:0000256" key="9">
    <source>
        <dbReference type="ARBA" id="ARBA00023136"/>
    </source>
</evidence>
<dbReference type="OrthoDB" id="8576858at2"/>
<dbReference type="PANTHER" id="PTHR34501">
    <property type="entry name" value="PROTEIN YDDL-RELATED"/>
    <property type="match status" value="1"/>
</dbReference>
<keyword evidence="4" id="KW-1134">Transmembrane beta strand</keyword>
<keyword evidence="8" id="KW-0626">Porin</keyword>
<organism evidence="13 14">
    <name type="scientific">Paraburkholderia caballeronis</name>
    <dbReference type="NCBI Taxonomy" id="416943"/>
    <lineage>
        <taxon>Bacteria</taxon>
        <taxon>Pseudomonadati</taxon>
        <taxon>Pseudomonadota</taxon>
        <taxon>Betaproteobacteria</taxon>
        <taxon>Burkholderiales</taxon>
        <taxon>Burkholderiaceae</taxon>
        <taxon>Paraburkholderia</taxon>
    </lineage>
</organism>
<keyword evidence="10" id="KW-0998">Cell outer membrane</keyword>
<evidence type="ECO:0000259" key="12">
    <source>
        <dbReference type="Pfam" id="PF13609"/>
    </source>
</evidence>
<dbReference type="InterPro" id="IPR033900">
    <property type="entry name" value="Gram_neg_porin_domain"/>
</dbReference>
<evidence type="ECO:0000256" key="4">
    <source>
        <dbReference type="ARBA" id="ARBA00022452"/>
    </source>
</evidence>